<keyword evidence="2" id="KW-0521">NADP</keyword>
<dbReference type="GO" id="GO:0019433">
    <property type="term" value="P:triglyceride catabolic process"/>
    <property type="evidence" value="ECO:0007669"/>
    <property type="project" value="TreeGrafter"/>
</dbReference>
<evidence type="ECO:0000313" key="6">
    <source>
        <dbReference type="Proteomes" id="UP000799423"/>
    </source>
</evidence>
<sequence>MTNTRTKFALITGCGEGGIGHALAKCFVAKGVSVIATLLPHEGRKHLDNPQIHVLDLNVTQEEEMVPFKKQVEAITGGKLDVLVNNAGIAYTMTAADTDVRQVEKMFAVNVFGPMRMVHHFHRMLVSARGAVVNIGSIGGICPYVFGASYNATKAALIHYGNTLRVEMKPFGVRVINVISGEVSTNILKSDVHDSRSLPEDSIYAPLADLFKGHINRTPDAMSPDAYAKGVVAAVLKQSPPAWLWHGNSTRLVRSLDTFLPRTIWDWLFYRWFNLKTLEDVGQGS</sequence>
<evidence type="ECO:0000313" key="5">
    <source>
        <dbReference type="EMBL" id="KAF2850051.1"/>
    </source>
</evidence>
<name>A0A6A7B3H6_9PLEO</name>
<dbReference type="EMBL" id="MU006308">
    <property type="protein sequence ID" value="KAF2850051.1"/>
    <property type="molecule type" value="Genomic_DNA"/>
</dbReference>
<evidence type="ECO:0000256" key="4">
    <source>
        <dbReference type="RuleBase" id="RU000363"/>
    </source>
</evidence>
<evidence type="ECO:0000256" key="2">
    <source>
        <dbReference type="ARBA" id="ARBA00022857"/>
    </source>
</evidence>
<comment type="similarity">
    <text evidence="1 4">Belongs to the short-chain dehydrogenases/reductases (SDR) family.</text>
</comment>
<keyword evidence="3" id="KW-0560">Oxidoreductase</keyword>
<dbReference type="PRINTS" id="PR00081">
    <property type="entry name" value="GDHRDH"/>
</dbReference>
<dbReference type="CDD" id="cd05374">
    <property type="entry name" value="17beta-HSD-like_SDR_c"/>
    <property type="match status" value="1"/>
</dbReference>
<proteinExistence type="inferred from homology"/>
<evidence type="ECO:0000256" key="3">
    <source>
        <dbReference type="ARBA" id="ARBA00023002"/>
    </source>
</evidence>
<dbReference type="OrthoDB" id="2102561at2759"/>
<dbReference type="PANTHER" id="PTHR44169">
    <property type="entry name" value="NADPH-DEPENDENT 1-ACYLDIHYDROXYACETONE PHOSPHATE REDUCTASE"/>
    <property type="match status" value="1"/>
</dbReference>
<dbReference type="GO" id="GO:0005811">
    <property type="term" value="C:lipid droplet"/>
    <property type="evidence" value="ECO:0007669"/>
    <property type="project" value="TreeGrafter"/>
</dbReference>
<dbReference type="Pfam" id="PF00106">
    <property type="entry name" value="adh_short"/>
    <property type="match status" value="1"/>
</dbReference>
<dbReference type="SUPFAM" id="SSF51735">
    <property type="entry name" value="NAD(P)-binding Rossmann-fold domains"/>
    <property type="match status" value="1"/>
</dbReference>
<protein>
    <submittedName>
        <fullName evidence="5">Short chain dehydrogenase</fullName>
    </submittedName>
</protein>
<dbReference type="InterPro" id="IPR036291">
    <property type="entry name" value="NAD(P)-bd_dom_sf"/>
</dbReference>
<accession>A0A6A7B3H6</accession>
<evidence type="ECO:0000256" key="1">
    <source>
        <dbReference type="ARBA" id="ARBA00006484"/>
    </source>
</evidence>
<dbReference type="Gene3D" id="3.40.50.720">
    <property type="entry name" value="NAD(P)-binding Rossmann-like Domain"/>
    <property type="match status" value="1"/>
</dbReference>
<keyword evidence="6" id="KW-1185">Reference proteome</keyword>
<dbReference type="InterPro" id="IPR002347">
    <property type="entry name" value="SDR_fam"/>
</dbReference>
<gene>
    <name evidence="5" type="ORF">T440DRAFT_532390</name>
</gene>
<dbReference type="AlphaFoldDB" id="A0A6A7B3H6"/>
<dbReference type="GO" id="GO:0005783">
    <property type="term" value="C:endoplasmic reticulum"/>
    <property type="evidence" value="ECO:0007669"/>
    <property type="project" value="TreeGrafter"/>
</dbReference>
<reference evidence="5" key="1">
    <citation type="submission" date="2020-01" db="EMBL/GenBank/DDBJ databases">
        <authorList>
            <consortium name="DOE Joint Genome Institute"/>
            <person name="Haridas S."/>
            <person name="Albert R."/>
            <person name="Binder M."/>
            <person name="Bloem J."/>
            <person name="Labutti K."/>
            <person name="Salamov A."/>
            <person name="Andreopoulos B."/>
            <person name="Baker S.E."/>
            <person name="Barry K."/>
            <person name="Bills G."/>
            <person name="Bluhm B.H."/>
            <person name="Cannon C."/>
            <person name="Castanera R."/>
            <person name="Culley D.E."/>
            <person name="Daum C."/>
            <person name="Ezra D."/>
            <person name="Gonzalez J.B."/>
            <person name="Henrissat B."/>
            <person name="Kuo A."/>
            <person name="Liang C."/>
            <person name="Lipzen A."/>
            <person name="Lutzoni F."/>
            <person name="Magnuson J."/>
            <person name="Mondo S."/>
            <person name="Nolan M."/>
            <person name="Ohm R."/>
            <person name="Pangilinan J."/>
            <person name="Park H.-J."/>
            <person name="Ramirez L."/>
            <person name="Alfaro M."/>
            <person name="Sun H."/>
            <person name="Tritt A."/>
            <person name="Yoshinaga Y."/>
            <person name="Zwiers L.-H."/>
            <person name="Turgeon B.G."/>
            <person name="Goodwin S.B."/>
            <person name="Spatafora J.W."/>
            <person name="Crous P.W."/>
            <person name="Grigoriev I.V."/>
        </authorList>
    </citation>
    <scope>NUCLEOTIDE SEQUENCE</scope>
    <source>
        <strain evidence="5">IPT5</strain>
    </source>
</reference>
<dbReference type="GO" id="GO:0006654">
    <property type="term" value="P:phosphatidic acid biosynthetic process"/>
    <property type="evidence" value="ECO:0007669"/>
    <property type="project" value="TreeGrafter"/>
</dbReference>
<dbReference type="GO" id="GO:0004806">
    <property type="term" value="F:triacylglycerol lipase activity"/>
    <property type="evidence" value="ECO:0007669"/>
    <property type="project" value="TreeGrafter"/>
</dbReference>
<dbReference type="GO" id="GO:0000140">
    <property type="term" value="F:acylglycerone-phosphate reductase (NADP+) activity"/>
    <property type="evidence" value="ECO:0007669"/>
    <property type="project" value="TreeGrafter"/>
</dbReference>
<dbReference type="PANTHER" id="PTHR44169:SF3">
    <property type="entry name" value="SHORT-CHAIN DEHYDROGENASE SRDE"/>
    <property type="match status" value="1"/>
</dbReference>
<dbReference type="PRINTS" id="PR00080">
    <property type="entry name" value="SDRFAMILY"/>
</dbReference>
<dbReference type="PROSITE" id="PS00061">
    <property type="entry name" value="ADH_SHORT"/>
    <property type="match status" value="1"/>
</dbReference>
<dbReference type="Proteomes" id="UP000799423">
    <property type="component" value="Unassembled WGS sequence"/>
</dbReference>
<dbReference type="InterPro" id="IPR020904">
    <property type="entry name" value="Sc_DH/Rdtase_CS"/>
</dbReference>
<organism evidence="5 6">
    <name type="scientific">Plenodomus tracheiphilus IPT5</name>
    <dbReference type="NCBI Taxonomy" id="1408161"/>
    <lineage>
        <taxon>Eukaryota</taxon>
        <taxon>Fungi</taxon>
        <taxon>Dikarya</taxon>
        <taxon>Ascomycota</taxon>
        <taxon>Pezizomycotina</taxon>
        <taxon>Dothideomycetes</taxon>
        <taxon>Pleosporomycetidae</taxon>
        <taxon>Pleosporales</taxon>
        <taxon>Pleosporineae</taxon>
        <taxon>Leptosphaeriaceae</taxon>
        <taxon>Plenodomus</taxon>
    </lineage>
</organism>